<keyword evidence="2" id="KW-1185">Reference proteome</keyword>
<name>A0ACC2FMP6_DALPE</name>
<reference evidence="1" key="1">
    <citation type="submission" date="2021-05" db="EMBL/GenBank/DDBJ databases">
        <authorList>
            <person name="Pan Q."/>
            <person name="Jouanno E."/>
            <person name="Zahm M."/>
            <person name="Klopp C."/>
            <person name="Cabau C."/>
            <person name="Louis A."/>
            <person name="Berthelot C."/>
            <person name="Parey E."/>
            <person name="Roest Crollius H."/>
            <person name="Montfort J."/>
            <person name="Robinson-Rechavi M."/>
            <person name="Bouchez O."/>
            <person name="Lampietro C."/>
            <person name="Lopez Roques C."/>
            <person name="Donnadieu C."/>
            <person name="Postlethwait J."/>
            <person name="Bobe J."/>
            <person name="Dillon D."/>
            <person name="Chandos A."/>
            <person name="von Hippel F."/>
            <person name="Guiguen Y."/>
        </authorList>
    </citation>
    <scope>NUCLEOTIDE SEQUENCE</scope>
    <source>
        <strain evidence="1">YG-Jan2019</strain>
    </source>
</reference>
<evidence type="ECO:0000313" key="2">
    <source>
        <dbReference type="Proteomes" id="UP001157502"/>
    </source>
</evidence>
<protein>
    <submittedName>
        <fullName evidence="1">Uncharacterized protein</fullName>
    </submittedName>
</protein>
<evidence type="ECO:0000313" key="1">
    <source>
        <dbReference type="EMBL" id="KAJ7992659.1"/>
    </source>
</evidence>
<proteinExistence type="predicted"/>
<accession>A0ACC2FMP6</accession>
<comment type="caution">
    <text evidence="1">The sequence shown here is derived from an EMBL/GenBank/DDBJ whole genome shotgun (WGS) entry which is preliminary data.</text>
</comment>
<sequence length="172" mass="20465">MWFTTETGVRKRLLQRDCIKIINNIFTSWVLSSRSRDGPTTSPQTFIQVSDKRLRMRSLLPCLFLCVFISRCHCYDSNESNESFEDVFVSPHQANSFINPRRPQRITAYNPPPRGNTYNNYRRLRKSPAEMRSETCEDYFPCRRYAHRFGYQTAFKIYFGNRNPANRVTRRI</sequence>
<organism evidence="1 2">
    <name type="scientific">Dallia pectoralis</name>
    <name type="common">Alaska blackfish</name>
    <dbReference type="NCBI Taxonomy" id="75939"/>
    <lineage>
        <taxon>Eukaryota</taxon>
        <taxon>Metazoa</taxon>
        <taxon>Chordata</taxon>
        <taxon>Craniata</taxon>
        <taxon>Vertebrata</taxon>
        <taxon>Euteleostomi</taxon>
        <taxon>Actinopterygii</taxon>
        <taxon>Neopterygii</taxon>
        <taxon>Teleostei</taxon>
        <taxon>Protacanthopterygii</taxon>
        <taxon>Esociformes</taxon>
        <taxon>Umbridae</taxon>
        <taxon>Dallia</taxon>
    </lineage>
</organism>
<gene>
    <name evidence="1" type="ORF">DPEC_G00280970</name>
</gene>
<dbReference type="EMBL" id="CM055752">
    <property type="protein sequence ID" value="KAJ7992659.1"/>
    <property type="molecule type" value="Genomic_DNA"/>
</dbReference>
<dbReference type="Proteomes" id="UP001157502">
    <property type="component" value="Chromosome 25"/>
</dbReference>